<dbReference type="RefSeq" id="WP_301814404.1">
    <property type="nucleotide sequence ID" value="NZ_JAUJZH010000027.1"/>
</dbReference>
<dbReference type="EMBL" id="JAUKVY010000027">
    <property type="protein sequence ID" value="MDO1536377.1"/>
    <property type="molecule type" value="Genomic_DNA"/>
</dbReference>
<dbReference type="Proteomes" id="UP001169027">
    <property type="component" value="Unassembled WGS sequence"/>
</dbReference>
<protein>
    <submittedName>
        <fullName evidence="1">Uncharacterized protein</fullName>
    </submittedName>
</protein>
<comment type="caution">
    <text evidence="1">The sequence shown here is derived from an EMBL/GenBank/DDBJ whole genome shotgun (WGS) entry which is preliminary data.</text>
</comment>
<organism evidence="1 2">
    <name type="scientific">Variovorax ginsengisoli</name>
    <dbReference type="NCBI Taxonomy" id="363844"/>
    <lineage>
        <taxon>Bacteria</taxon>
        <taxon>Pseudomonadati</taxon>
        <taxon>Pseudomonadota</taxon>
        <taxon>Betaproteobacteria</taxon>
        <taxon>Burkholderiales</taxon>
        <taxon>Comamonadaceae</taxon>
        <taxon>Variovorax</taxon>
    </lineage>
</organism>
<name>A0ABT8SEF5_9BURK</name>
<gene>
    <name evidence="1" type="ORF">Q2T77_29240</name>
</gene>
<proteinExistence type="predicted"/>
<accession>A0ABT8SEF5</accession>
<keyword evidence="2" id="KW-1185">Reference proteome</keyword>
<evidence type="ECO:0000313" key="2">
    <source>
        <dbReference type="Proteomes" id="UP001169027"/>
    </source>
</evidence>
<sequence>MLMISVERLLINLAAANEATFTAGGVPYVAAEIFGGKEFSFMPAVVAQAVRIARELSVGIESDFDMELVGAQSHPAHDGFEFTVSVRPLGDDVGVLRGLLFQQAADRLFGWNEDKVIDLMTVFARFREDGYERERQSLDSYTATLAARAEAQQPQTSMAA</sequence>
<evidence type="ECO:0000313" key="1">
    <source>
        <dbReference type="EMBL" id="MDO1536377.1"/>
    </source>
</evidence>
<reference evidence="1" key="1">
    <citation type="submission" date="2023-06" db="EMBL/GenBank/DDBJ databases">
        <authorList>
            <person name="Jiang Y."/>
            <person name="Liu Q."/>
        </authorList>
    </citation>
    <scope>NUCLEOTIDE SEQUENCE</scope>
    <source>
        <strain evidence="1">CGMCC 1.12090</strain>
    </source>
</reference>